<dbReference type="InterPro" id="IPR017926">
    <property type="entry name" value="GATASE"/>
</dbReference>
<protein>
    <submittedName>
        <fullName evidence="2">GMP synthase-like glutamine amidotransferase</fullName>
    </submittedName>
</protein>
<evidence type="ECO:0000259" key="1">
    <source>
        <dbReference type="Pfam" id="PF00117"/>
    </source>
</evidence>
<proteinExistence type="predicted"/>
<sequence>MKNTIKIGLLECDHVRDEFRHIAGDYRNMFPALFLPLAPEWEFTFYDVSNGHFPASVDECDAYLSTGSKFSVYDDEPWIHTLKAFVADLYAHQKIYVGVCFGHQLLAEALGGKVQKSSVGWCVGVHRFTVDGLPLEGSYPQWMQPFQQNVNLLMMCQDQVQVLPPDAQVLATAADCPVAMFQVGQRMLGVQAHPEFTVPYEEALMRSRVERIGETKTQQGIESLSQPLDSALVARWIVEFVASRL</sequence>
<dbReference type="EMBL" id="JACIBY010000006">
    <property type="protein sequence ID" value="MBB3839168.1"/>
    <property type="molecule type" value="Genomic_DNA"/>
</dbReference>
<dbReference type="CDD" id="cd01741">
    <property type="entry name" value="GATase1_1"/>
    <property type="match status" value="1"/>
</dbReference>
<dbReference type="GO" id="GO:0016740">
    <property type="term" value="F:transferase activity"/>
    <property type="evidence" value="ECO:0007669"/>
    <property type="project" value="UniProtKB-KW"/>
</dbReference>
<dbReference type="PANTHER" id="PTHR42695">
    <property type="entry name" value="GLUTAMINE AMIDOTRANSFERASE YLR126C-RELATED"/>
    <property type="match status" value="1"/>
</dbReference>
<dbReference type="Pfam" id="PF00117">
    <property type="entry name" value="GATase"/>
    <property type="match status" value="1"/>
</dbReference>
<keyword evidence="3" id="KW-1185">Reference proteome</keyword>
<dbReference type="Gene3D" id="3.40.50.880">
    <property type="match status" value="1"/>
</dbReference>
<gene>
    <name evidence="2" type="ORF">FHS57_003174</name>
</gene>
<feature type="domain" description="Glutamine amidotransferase" evidence="1">
    <location>
        <begin position="85"/>
        <end position="198"/>
    </location>
</feature>
<dbReference type="InterPro" id="IPR029062">
    <property type="entry name" value="Class_I_gatase-like"/>
</dbReference>
<name>A0A7W5ZLQ7_9BACT</name>
<evidence type="ECO:0000313" key="2">
    <source>
        <dbReference type="EMBL" id="MBB3839168.1"/>
    </source>
</evidence>
<reference evidence="2 3" key="1">
    <citation type="submission" date="2020-08" db="EMBL/GenBank/DDBJ databases">
        <title>Genomic Encyclopedia of Type Strains, Phase IV (KMG-IV): sequencing the most valuable type-strain genomes for metagenomic binning, comparative biology and taxonomic classification.</title>
        <authorList>
            <person name="Goeker M."/>
        </authorList>
    </citation>
    <scope>NUCLEOTIDE SEQUENCE [LARGE SCALE GENOMIC DNA]</scope>
    <source>
        <strain evidence="2 3">DSM 17976</strain>
    </source>
</reference>
<dbReference type="InterPro" id="IPR044992">
    <property type="entry name" value="ChyE-like"/>
</dbReference>
<dbReference type="SUPFAM" id="SSF52317">
    <property type="entry name" value="Class I glutamine amidotransferase-like"/>
    <property type="match status" value="1"/>
</dbReference>
<dbReference type="GO" id="GO:0005829">
    <property type="term" value="C:cytosol"/>
    <property type="evidence" value="ECO:0007669"/>
    <property type="project" value="TreeGrafter"/>
</dbReference>
<keyword evidence="2" id="KW-0808">Transferase</keyword>
<accession>A0A7W5ZLQ7</accession>
<comment type="caution">
    <text evidence="2">The sequence shown here is derived from an EMBL/GenBank/DDBJ whole genome shotgun (WGS) entry which is preliminary data.</text>
</comment>
<dbReference type="Proteomes" id="UP000541352">
    <property type="component" value="Unassembled WGS sequence"/>
</dbReference>
<organism evidence="2 3">
    <name type="scientific">Runella defluvii</name>
    <dbReference type="NCBI Taxonomy" id="370973"/>
    <lineage>
        <taxon>Bacteria</taxon>
        <taxon>Pseudomonadati</taxon>
        <taxon>Bacteroidota</taxon>
        <taxon>Cytophagia</taxon>
        <taxon>Cytophagales</taxon>
        <taxon>Spirosomataceae</taxon>
        <taxon>Runella</taxon>
    </lineage>
</organism>
<dbReference type="RefSeq" id="WP_310586996.1">
    <property type="nucleotide sequence ID" value="NZ_JACIBY010000006.1"/>
</dbReference>
<dbReference type="AlphaFoldDB" id="A0A7W5ZLQ7"/>
<evidence type="ECO:0000313" key="3">
    <source>
        <dbReference type="Proteomes" id="UP000541352"/>
    </source>
</evidence>
<keyword evidence="2" id="KW-0315">Glutamine amidotransferase</keyword>
<dbReference type="PANTHER" id="PTHR42695:SF5">
    <property type="entry name" value="GLUTAMINE AMIDOTRANSFERASE YLR126C-RELATED"/>
    <property type="match status" value="1"/>
</dbReference>